<evidence type="ECO:0000313" key="2">
    <source>
        <dbReference type="EMBL" id="SDS16747.1"/>
    </source>
</evidence>
<name>A0A1H1Q0I2_9MICO</name>
<sequence length="437" mass="49111">MKPSLSRSTAGREWLRNFEEPDASSARLLLNAIQVVSEAQFRTEMKALLAALSDQNPNGWDAAIPVWSLPRNFEPHYLWCEGKHSRAPATPCPRPEMTGSSLIVQNLLGQVASAHRLLNSPMQTEAIDRKVRRLFLVTDNVVSGEEVSRFIRYVRTSPAIRSWNSYQLISVELVTHSIVESRLTDLEAVLPVHFVQLSPTFRDADWSDAEREEVRRFCLKYGGGRADALGWARAESLLVFGHTFGNGVPAVVRLSGRPGGGPWNAIVPKGRNFGMSQRIPERRVAIPISQRIQREVTSGPTVRRRRLPVVVGALRGAMTLKRPIDEDGEITALLAALYMSNQSFISLMRTMSRSRPEVVEMLRRAERLKLISGLDALLRRLATPLSQGQRWLSSDSLPVRLTIQGRHYLLRARRAASRKLAVPVTPADDFYYPQQLR</sequence>
<gene>
    <name evidence="2" type="ORF">SAMN04489719_1694</name>
</gene>
<accession>A0A1H1Q0I2</accession>
<dbReference type="STRING" id="684552.SAMN04489719_1694"/>
<dbReference type="InterPro" id="IPR056920">
    <property type="entry name" value="PRTase-CE"/>
</dbReference>
<dbReference type="AlphaFoldDB" id="A0A1H1Q0I2"/>
<protein>
    <recommendedName>
        <fullName evidence="1">PRTase-CE domain-containing protein</fullName>
    </recommendedName>
</protein>
<feature type="domain" description="PRTase-CE" evidence="1">
    <location>
        <begin position="12"/>
        <end position="268"/>
    </location>
</feature>
<evidence type="ECO:0000313" key="3">
    <source>
        <dbReference type="Proteomes" id="UP000199649"/>
    </source>
</evidence>
<organism evidence="2 3">
    <name type="scientific">Agrococcus carbonis</name>
    <dbReference type="NCBI Taxonomy" id="684552"/>
    <lineage>
        <taxon>Bacteria</taxon>
        <taxon>Bacillati</taxon>
        <taxon>Actinomycetota</taxon>
        <taxon>Actinomycetes</taxon>
        <taxon>Micrococcales</taxon>
        <taxon>Microbacteriaceae</taxon>
        <taxon>Agrococcus</taxon>
    </lineage>
</organism>
<reference evidence="3" key="1">
    <citation type="submission" date="2016-10" db="EMBL/GenBank/DDBJ databases">
        <authorList>
            <person name="Varghese N."/>
            <person name="Submissions S."/>
        </authorList>
    </citation>
    <scope>NUCLEOTIDE SEQUENCE [LARGE SCALE GENOMIC DNA]</scope>
    <source>
        <strain evidence="3">DSM 22965</strain>
    </source>
</reference>
<dbReference type="EMBL" id="LT629734">
    <property type="protein sequence ID" value="SDS16747.1"/>
    <property type="molecule type" value="Genomic_DNA"/>
</dbReference>
<evidence type="ECO:0000259" key="1">
    <source>
        <dbReference type="Pfam" id="PF24390"/>
    </source>
</evidence>
<proteinExistence type="predicted"/>
<dbReference type="Pfam" id="PF24390">
    <property type="entry name" value="PRTase-CE"/>
    <property type="match status" value="1"/>
</dbReference>
<dbReference type="Proteomes" id="UP000199649">
    <property type="component" value="Chromosome I"/>
</dbReference>
<keyword evidence="3" id="KW-1185">Reference proteome</keyword>